<dbReference type="EC" id="2.3.1.311" evidence="14"/>
<evidence type="ECO:0000256" key="16">
    <source>
        <dbReference type="SAM" id="MobiDB-lite"/>
    </source>
</evidence>
<evidence type="ECO:0000256" key="5">
    <source>
        <dbReference type="ARBA" id="ARBA00022555"/>
    </source>
</evidence>
<dbReference type="SFLD" id="SFLDF00344">
    <property type="entry name" value="ELP3-like"/>
    <property type="match status" value="1"/>
</dbReference>
<reference evidence="19" key="1">
    <citation type="submission" date="2013-04" db="EMBL/GenBank/DDBJ databases">
        <authorList>
            <person name="Sibley D."/>
            <person name="Venepally P."/>
            <person name="Karamycheva S."/>
            <person name="Hadjithomas M."/>
            <person name="Khan A."/>
            <person name="Brunk B."/>
            <person name="Roos D."/>
            <person name="Caler E."/>
            <person name="Lorenzi H."/>
        </authorList>
    </citation>
    <scope>NUCLEOTIDE SEQUENCE [LARGE SCALE GENOMIC DNA]</scope>
    <source>
        <strain evidence="19">ME49</strain>
    </source>
</reference>
<evidence type="ECO:0000256" key="13">
    <source>
        <dbReference type="ARBA" id="ARBA00023315"/>
    </source>
</evidence>
<keyword evidence="17" id="KW-1133">Transmembrane helix</keyword>
<comment type="pathway">
    <text evidence="2">tRNA modification.</text>
</comment>
<dbReference type="GO" id="GO:0046872">
    <property type="term" value="F:metal ion binding"/>
    <property type="evidence" value="ECO:0007669"/>
    <property type="project" value="UniProtKB-KW"/>
</dbReference>
<dbReference type="KEGG" id="tgo:TGME49_305480"/>
<organism evidence="19 20">
    <name type="scientific">Toxoplasma gondii (strain ATCC 50611 / Me49)</name>
    <dbReference type="NCBI Taxonomy" id="508771"/>
    <lineage>
        <taxon>Eukaryota</taxon>
        <taxon>Sar</taxon>
        <taxon>Alveolata</taxon>
        <taxon>Apicomplexa</taxon>
        <taxon>Conoidasida</taxon>
        <taxon>Coccidia</taxon>
        <taxon>Eucoccidiorida</taxon>
        <taxon>Eimeriorina</taxon>
        <taxon>Sarcocystidae</taxon>
        <taxon>Toxoplasma</taxon>
    </lineage>
</organism>
<dbReference type="SUPFAM" id="SSF55729">
    <property type="entry name" value="Acyl-CoA N-acyltransferases (Nat)"/>
    <property type="match status" value="1"/>
</dbReference>
<evidence type="ECO:0000256" key="2">
    <source>
        <dbReference type="ARBA" id="ARBA00005217"/>
    </source>
</evidence>
<evidence type="ECO:0000256" key="1">
    <source>
        <dbReference type="ARBA" id="ARBA00001966"/>
    </source>
</evidence>
<gene>
    <name evidence="19" type="primary">ELP3</name>
    <name evidence="19" type="ORF">TGME49_305480</name>
</gene>
<feature type="compositionally biased region" description="Basic and acidic residues" evidence="16">
    <location>
        <begin position="791"/>
        <end position="803"/>
    </location>
</feature>
<dbReference type="InterPro" id="IPR007197">
    <property type="entry name" value="rSAM"/>
</dbReference>
<evidence type="ECO:0000313" key="19">
    <source>
        <dbReference type="EMBL" id="EPT27391.1"/>
    </source>
</evidence>
<evidence type="ECO:0000256" key="14">
    <source>
        <dbReference type="ARBA" id="ARBA00044771"/>
    </source>
</evidence>
<protein>
    <recommendedName>
        <fullName evidence="14">tRNA carboxymethyluridine synthase</fullName>
        <ecNumber evidence="14">2.3.1.311</ecNumber>
    </recommendedName>
</protein>
<keyword evidence="17" id="KW-0812">Transmembrane</keyword>
<evidence type="ECO:0000256" key="7">
    <source>
        <dbReference type="ARBA" id="ARBA00022691"/>
    </source>
</evidence>
<dbReference type="GeneID" id="7901282"/>
<dbReference type="Proteomes" id="UP000001529">
    <property type="component" value="Chromosome IX"/>
</dbReference>
<dbReference type="SMART" id="SM00729">
    <property type="entry name" value="Elp3"/>
    <property type="match status" value="1"/>
</dbReference>
<dbReference type="SFLD" id="SFLDS00029">
    <property type="entry name" value="Radical_SAM"/>
    <property type="match status" value="1"/>
</dbReference>
<accession>A0A125YMC0</accession>
<keyword evidence="5" id="KW-0820">tRNA-binding</keyword>
<feature type="compositionally biased region" description="Low complexity" evidence="16">
    <location>
        <begin position="1"/>
        <end position="63"/>
    </location>
</feature>
<feature type="transmembrane region" description="Helical" evidence="17">
    <location>
        <begin position="974"/>
        <end position="995"/>
    </location>
</feature>
<keyword evidence="12" id="KW-0411">Iron-sulfur</keyword>
<feature type="region of interest" description="Disordered" evidence="16">
    <location>
        <begin position="785"/>
        <end position="852"/>
    </location>
</feature>
<dbReference type="EMBL" id="KE138834">
    <property type="protein sequence ID" value="EPT27391.1"/>
    <property type="molecule type" value="Genomic_DNA"/>
</dbReference>
<dbReference type="GO" id="GO:0106261">
    <property type="term" value="F:tRNA uridine(34) acetyltransferase activity"/>
    <property type="evidence" value="ECO:0007669"/>
    <property type="project" value="UniProtKB-EC"/>
</dbReference>
<dbReference type="Gene3D" id="3.40.630.30">
    <property type="match status" value="1"/>
</dbReference>
<evidence type="ECO:0000256" key="17">
    <source>
        <dbReference type="SAM" id="Phobius"/>
    </source>
</evidence>
<dbReference type="Pfam" id="PF16199">
    <property type="entry name" value="Radical_SAM_C"/>
    <property type="match status" value="1"/>
</dbReference>
<keyword evidence="7" id="KW-0949">S-adenosyl-L-methionine</keyword>
<evidence type="ECO:0000256" key="4">
    <source>
        <dbReference type="ARBA" id="ARBA00022485"/>
    </source>
</evidence>
<comment type="similarity">
    <text evidence="3">Belongs to the ELP3 family.</text>
</comment>
<dbReference type="GO" id="GO:0005634">
    <property type="term" value="C:nucleus"/>
    <property type="evidence" value="ECO:0007669"/>
    <property type="project" value="TreeGrafter"/>
</dbReference>
<dbReference type="GO" id="GO:0002926">
    <property type="term" value="P:tRNA wobble base 5-methoxycarbonylmethyl-2-thiouridinylation"/>
    <property type="evidence" value="ECO:0007669"/>
    <property type="project" value="TreeGrafter"/>
</dbReference>
<dbReference type="GO" id="GO:0033588">
    <property type="term" value="C:elongator holoenzyme complex"/>
    <property type="evidence" value="ECO:0007669"/>
    <property type="project" value="TreeGrafter"/>
</dbReference>
<evidence type="ECO:0000256" key="11">
    <source>
        <dbReference type="ARBA" id="ARBA00023004"/>
    </source>
</evidence>
<dbReference type="InterPro" id="IPR032432">
    <property type="entry name" value="Radical_SAM_C"/>
</dbReference>
<evidence type="ECO:0000259" key="18">
    <source>
        <dbReference type="SMART" id="SM00729"/>
    </source>
</evidence>
<dbReference type="NCBIfam" id="TIGR01211">
    <property type="entry name" value="ELP3"/>
    <property type="match status" value="1"/>
</dbReference>
<dbReference type="BRENDA" id="2.3.1.48">
    <property type="organism ID" value="6411"/>
</dbReference>
<dbReference type="InterPro" id="IPR058240">
    <property type="entry name" value="rSAM_sf"/>
</dbReference>
<dbReference type="InterPro" id="IPR034687">
    <property type="entry name" value="ELP3-like"/>
</dbReference>
<evidence type="ECO:0000313" key="20">
    <source>
        <dbReference type="Proteomes" id="UP000001529"/>
    </source>
</evidence>
<dbReference type="GO" id="GO:0051539">
    <property type="term" value="F:4 iron, 4 sulfur cluster binding"/>
    <property type="evidence" value="ECO:0007669"/>
    <property type="project" value="UniProtKB-KW"/>
</dbReference>
<evidence type="ECO:0000256" key="12">
    <source>
        <dbReference type="ARBA" id="ARBA00023014"/>
    </source>
</evidence>
<dbReference type="InterPro" id="IPR016181">
    <property type="entry name" value="Acyl_CoA_acyltransferase"/>
</dbReference>
<evidence type="ECO:0000256" key="3">
    <source>
        <dbReference type="ARBA" id="ARBA00005494"/>
    </source>
</evidence>
<dbReference type="InterPro" id="IPR039661">
    <property type="entry name" value="ELP3"/>
</dbReference>
<dbReference type="InterPro" id="IPR006638">
    <property type="entry name" value="Elp3/MiaA/NifB-like_rSAM"/>
</dbReference>
<feature type="region of interest" description="Disordered" evidence="16">
    <location>
        <begin position="1"/>
        <end position="67"/>
    </location>
</feature>
<dbReference type="PANTHER" id="PTHR11135:SF2">
    <property type="entry name" value="ELONGATOR COMPLEX PROTEIN 3"/>
    <property type="match status" value="1"/>
</dbReference>
<dbReference type="PANTHER" id="PTHR11135">
    <property type="entry name" value="HISTONE ACETYLTRANSFERASE-RELATED"/>
    <property type="match status" value="1"/>
</dbReference>
<feature type="compositionally biased region" description="Basic and acidic residues" evidence="16">
    <location>
        <begin position="822"/>
        <end position="845"/>
    </location>
</feature>
<dbReference type="SFLD" id="SFLDG01086">
    <property type="entry name" value="elongater_protein-like"/>
    <property type="match status" value="1"/>
</dbReference>
<keyword evidence="4" id="KW-0004">4Fe-4S</keyword>
<comment type="catalytic activity">
    <reaction evidence="15">
        <text>uridine(34) in tRNA + acetyl-CoA + S-adenosyl-L-methionine + H2O = 5-(carboxymethyl)uridine(34) in tRNA + 5'-deoxyadenosine + L-methionine + CoA + 2 H(+)</text>
        <dbReference type="Rhea" id="RHEA:61020"/>
        <dbReference type="Rhea" id="RHEA-COMP:10407"/>
        <dbReference type="Rhea" id="RHEA-COMP:11727"/>
        <dbReference type="ChEBI" id="CHEBI:15377"/>
        <dbReference type="ChEBI" id="CHEBI:15378"/>
        <dbReference type="ChEBI" id="CHEBI:17319"/>
        <dbReference type="ChEBI" id="CHEBI:57287"/>
        <dbReference type="ChEBI" id="CHEBI:57288"/>
        <dbReference type="ChEBI" id="CHEBI:57844"/>
        <dbReference type="ChEBI" id="CHEBI:59789"/>
        <dbReference type="ChEBI" id="CHEBI:65315"/>
        <dbReference type="ChEBI" id="CHEBI:74882"/>
        <dbReference type="EC" id="2.3.1.311"/>
    </reaction>
    <physiologicalReaction direction="left-to-right" evidence="15">
        <dbReference type="Rhea" id="RHEA:61021"/>
    </physiologicalReaction>
</comment>
<dbReference type="FunFam" id="3.80.30.20:FF:000011">
    <property type="entry name" value="Elongator complex"/>
    <property type="match status" value="1"/>
</dbReference>
<keyword evidence="20" id="KW-1185">Reference proteome</keyword>
<dbReference type="GO" id="GO:0000049">
    <property type="term" value="F:tRNA binding"/>
    <property type="evidence" value="ECO:0007669"/>
    <property type="project" value="UniProtKB-KW"/>
</dbReference>
<dbReference type="VEuPathDB" id="ToxoDB:TGME49_305480"/>
<keyword evidence="17" id="KW-0472">Membrane</keyword>
<dbReference type="RefSeq" id="XP_002370331.1">
    <property type="nucleotide sequence ID" value="XM_002370290.2"/>
</dbReference>
<feature type="domain" description="Elp3/MiaA/NifB-like radical SAM core" evidence="18">
    <location>
        <begin position="282"/>
        <end position="543"/>
    </location>
</feature>
<evidence type="ECO:0000256" key="6">
    <source>
        <dbReference type="ARBA" id="ARBA00022679"/>
    </source>
</evidence>
<keyword evidence="10" id="KW-0694">RNA-binding</keyword>
<keyword evidence="13 19" id="KW-0012">Acyltransferase</keyword>
<evidence type="ECO:0000256" key="9">
    <source>
        <dbReference type="ARBA" id="ARBA00022723"/>
    </source>
</evidence>
<dbReference type="SUPFAM" id="SSF102114">
    <property type="entry name" value="Radical SAM enzymes"/>
    <property type="match status" value="1"/>
</dbReference>
<proteinExistence type="inferred from homology"/>
<dbReference type="EMBL" id="CM002044">
    <property type="protein sequence ID" value="EPT27391.1"/>
    <property type="molecule type" value="Genomic_DNA"/>
</dbReference>
<keyword evidence="6 19" id="KW-0808">Transferase</keyword>
<feature type="compositionally biased region" description="Basic and acidic residues" evidence="16">
    <location>
        <begin position="204"/>
        <end position="221"/>
    </location>
</feature>
<name>A0A125YMC0_TOXGM</name>
<dbReference type="Pfam" id="PF04055">
    <property type="entry name" value="Radical_SAM"/>
    <property type="match status" value="1"/>
</dbReference>
<comment type="cofactor">
    <cofactor evidence="1">
        <name>[4Fe-4S] cluster</name>
        <dbReference type="ChEBI" id="CHEBI:49883"/>
    </cofactor>
</comment>
<keyword evidence="9" id="KW-0479">Metal-binding</keyword>
<dbReference type="PhylomeDB" id="A0A125YMC0"/>
<keyword evidence="8" id="KW-0819">tRNA processing</keyword>
<dbReference type="AlphaFoldDB" id="A0A125YMC0"/>
<dbReference type="GO" id="GO:0005737">
    <property type="term" value="C:cytoplasm"/>
    <property type="evidence" value="ECO:0007669"/>
    <property type="project" value="TreeGrafter"/>
</dbReference>
<sequence>MEHTSSPSSSTPSSSSPSSSTPSSSSPSSSTPSSSTPSSSTPSSSSPSSSTPSSSSPSSSLSSDRCASEAGGCAEADLLSFFPATRPEFVCRAGEVAAVRREDFENAHRARHLLSFQRSMQEWGEFDPDARNGVAPSTAVDFTRRLLERNPRTTAEFNQCCAELRKLFRTAPSKAQIIAAYETLTRTEDGPPLHTQEQTTEAAKQAETETKSCETGKHLDSGEAAPSHSAFGAASSVEAAAVSAQASSASSASSSLSPGVQRNRVLENLMRRKAIRTNSGVLVITVLTSPGKFSCPHNCHYCPNEPGQPRSYLSTEPAVLRANQNAWDAVRQFHDRASTLQGNGHTVDKIEVLVLGGTWSGYPSDYQEEFIRDLFYAANVFNSPPPLRPKLPLEEEQTANENAECRIIGLTLETRPDFINRFEIRKLRRFGCTRVQLGLQHVENDVLNFINRGCQRQDAVKAIRLLKDAGYKVDIHIMPDLPSSTVERDLRMFFYLLGSSDLQADQWKLYPCEVTPFSEIERWYSEGRFVPYAEKDGGKELVDLLLRVKAAVHPWIRLNRVVRDIPNQSIIAGNNITNLRQLLTLELEKRGLTCKCIRCREVKDLPIDVHEKAVLKVREYPSNGGQELFLSFETEDESIIFGFLRLRLRLEDQRRGKKDVPFACLAGAALLRELHVYGSLVAHGEDKVKDDCRPQHAGLGRRLMQAAELLAMSRGFFRMVVIAGVGTREYYRKNGYELRETYMVKELAPPPVGSSSLLGMPLPRTITVVQVPLLSASELLVAPLPAPVERGGGKSTERQEKAKSKARQKTAGYPVSFGGKGEFAEGKPGKKKENDSGSREGEDGRGAAGEGAFTREVLERTLRDSCEKTGFSDVLDVEKVVEAIRKEAAKRVKQDSSSETYSSSSAYCDPDAFTEFATVLYPEACARVEQSLAVEQKSGTVKIRRALKNSLQAVGEWWAAIRGQWKSPSLANPLWLGVVGLGAAAVVTLFASVAVRRRR</sequence>
<keyword evidence="11" id="KW-0408">Iron</keyword>
<evidence type="ECO:0000256" key="8">
    <source>
        <dbReference type="ARBA" id="ARBA00022694"/>
    </source>
</evidence>
<evidence type="ECO:0000256" key="10">
    <source>
        <dbReference type="ARBA" id="ARBA00022884"/>
    </source>
</evidence>
<dbReference type="OrthoDB" id="10265243at2759"/>
<evidence type="ECO:0000256" key="15">
    <source>
        <dbReference type="ARBA" id="ARBA00047372"/>
    </source>
</evidence>
<feature type="region of interest" description="Disordered" evidence="16">
    <location>
        <begin position="185"/>
        <end position="230"/>
    </location>
</feature>